<evidence type="ECO:0000313" key="2">
    <source>
        <dbReference type="EMBL" id="AWP20795.1"/>
    </source>
</evidence>
<gene>
    <name evidence="2" type="ORF">SMAX5B_001807</name>
</gene>
<organism evidence="2 3">
    <name type="scientific">Scophthalmus maximus</name>
    <name type="common">Turbot</name>
    <name type="synonym">Psetta maxima</name>
    <dbReference type="NCBI Taxonomy" id="52904"/>
    <lineage>
        <taxon>Eukaryota</taxon>
        <taxon>Metazoa</taxon>
        <taxon>Chordata</taxon>
        <taxon>Craniata</taxon>
        <taxon>Vertebrata</taxon>
        <taxon>Euteleostomi</taxon>
        <taxon>Actinopterygii</taxon>
        <taxon>Neopterygii</taxon>
        <taxon>Teleostei</taxon>
        <taxon>Neoteleostei</taxon>
        <taxon>Acanthomorphata</taxon>
        <taxon>Carangaria</taxon>
        <taxon>Pleuronectiformes</taxon>
        <taxon>Pleuronectoidei</taxon>
        <taxon>Scophthalmidae</taxon>
        <taxon>Scophthalmus</taxon>
    </lineage>
</organism>
<dbReference type="EMBL" id="CP026263">
    <property type="protein sequence ID" value="AWP20795.1"/>
    <property type="molecule type" value="Genomic_DNA"/>
</dbReference>
<dbReference type="AlphaFoldDB" id="A0A2U9CVS9"/>
<keyword evidence="3" id="KW-1185">Reference proteome</keyword>
<reference evidence="2 3" key="1">
    <citation type="submission" date="2017-12" db="EMBL/GenBank/DDBJ databases">
        <title>Integrating genomic resources of turbot (Scophthalmus maximus) in depth evaluation of genetic and physical mapping variation across individuals.</title>
        <authorList>
            <person name="Martinez P."/>
        </authorList>
    </citation>
    <scope>NUCLEOTIDE SEQUENCE [LARGE SCALE GENOMIC DNA]</scope>
</reference>
<accession>A0A2U9CVS9</accession>
<feature type="compositionally biased region" description="Low complexity" evidence="1">
    <location>
        <begin position="47"/>
        <end position="57"/>
    </location>
</feature>
<name>A0A2U9CVS9_SCOMX</name>
<protein>
    <submittedName>
        <fullName evidence="2">Uncharacterized protein</fullName>
    </submittedName>
</protein>
<evidence type="ECO:0000256" key="1">
    <source>
        <dbReference type="SAM" id="MobiDB-lite"/>
    </source>
</evidence>
<sequence length="68" mass="7630">MENQTCVVQNLSKIEQMQTRLRSNLEAIGMLNQQESTNHQRRDESKVLLSPLSSPKLQGLGNGSPDFC</sequence>
<feature type="region of interest" description="Disordered" evidence="1">
    <location>
        <begin position="31"/>
        <end position="68"/>
    </location>
</feature>
<dbReference type="Proteomes" id="UP000246464">
    <property type="component" value="Chromosome 21"/>
</dbReference>
<proteinExistence type="predicted"/>
<evidence type="ECO:0000313" key="3">
    <source>
        <dbReference type="Proteomes" id="UP000246464"/>
    </source>
</evidence>